<evidence type="ECO:0000313" key="2">
    <source>
        <dbReference type="Proteomes" id="UP000078465"/>
    </source>
</evidence>
<dbReference type="Proteomes" id="UP000078465">
    <property type="component" value="Chromosome"/>
</dbReference>
<dbReference type="EMBL" id="CP171853">
    <property type="protein sequence ID" value="XKM40387.1"/>
    <property type="molecule type" value="Genomic_DNA"/>
</dbReference>
<accession>A0ACD5EMJ6</accession>
<gene>
    <name evidence="1" type="ORF">A4U53_031140</name>
</gene>
<protein>
    <submittedName>
        <fullName evidence="1">Uncharacterized protein</fullName>
    </submittedName>
</protein>
<sequence length="56" mass="6543">MNNEYTYRIVITFEDGQSSIITEDEVNSLELNLEHGHDVDSIIGEVFRKREIDSRD</sequence>
<evidence type="ECO:0000313" key="1">
    <source>
        <dbReference type="EMBL" id="XKM40387.1"/>
    </source>
</evidence>
<name>A0ACD5EMJ6_9HYPH</name>
<proteinExistence type="predicted"/>
<reference evidence="1" key="1">
    <citation type="submission" date="2024-10" db="EMBL/GenBank/DDBJ databases">
        <title>Strain of Rhizobium-related bacteria isolated fromm roots of Vavilovia formosa.</title>
        <authorList>
            <person name="Kimeklis A."/>
            <person name="Afonin A."/>
        </authorList>
    </citation>
    <scope>NUCLEOTIDE SEQUENCE</scope>
    <source>
        <strain evidence="1">Vaf-46</strain>
    </source>
</reference>
<organism evidence="1 2">
    <name type="scientific">Rhizobium ruizarguesonis</name>
    <dbReference type="NCBI Taxonomy" id="2081791"/>
    <lineage>
        <taxon>Bacteria</taxon>
        <taxon>Pseudomonadati</taxon>
        <taxon>Pseudomonadota</taxon>
        <taxon>Alphaproteobacteria</taxon>
        <taxon>Hyphomicrobiales</taxon>
        <taxon>Rhizobiaceae</taxon>
        <taxon>Rhizobium/Agrobacterium group</taxon>
        <taxon>Rhizobium</taxon>
    </lineage>
</organism>